<protein>
    <submittedName>
        <fullName evidence="1">Uncharacterized protein</fullName>
    </submittedName>
</protein>
<reference evidence="1 2" key="1">
    <citation type="journal article" date="2020" name="Nature">
        <title>Six reference-quality genomes reveal evolution of bat adaptations.</title>
        <authorList>
            <person name="Jebb D."/>
            <person name="Huang Z."/>
            <person name="Pippel M."/>
            <person name="Hughes G.M."/>
            <person name="Lavrichenko K."/>
            <person name="Devanna P."/>
            <person name="Winkler S."/>
            <person name="Jermiin L.S."/>
            <person name="Skirmuntt E.C."/>
            <person name="Katzourakis A."/>
            <person name="Burkitt-Gray L."/>
            <person name="Ray D.A."/>
            <person name="Sullivan K.A.M."/>
            <person name="Roscito J.G."/>
            <person name="Kirilenko B.M."/>
            <person name="Davalos L.M."/>
            <person name="Corthals A.P."/>
            <person name="Power M.L."/>
            <person name="Jones G."/>
            <person name="Ransome R.D."/>
            <person name="Dechmann D.K.N."/>
            <person name="Locatelli A.G."/>
            <person name="Puechmaille S.J."/>
            <person name="Fedrigo O."/>
            <person name="Jarvis E.D."/>
            <person name="Hiller M."/>
            <person name="Vernes S.C."/>
            <person name="Myers E.W."/>
            <person name="Teeling E.C."/>
        </authorList>
    </citation>
    <scope>NUCLEOTIDE SEQUENCE [LARGE SCALE GENOMIC DNA]</scope>
    <source>
        <strain evidence="1">MMolMol1</strain>
        <tissue evidence="1">Muscle</tissue>
    </source>
</reference>
<accession>A0A7J8DBT2</accession>
<organism evidence="1 2">
    <name type="scientific">Molossus molossus</name>
    <name type="common">Pallas' mastiff bat</name>
    <name type="synonym">Vespertilio molossus</name>
    <dbReference type="NCBI Taxonomy" id="27622"/>
    <lineage>
        <taxon>Eukaryota</taxon>
        <taxon>Metazoa</taxon>
        <taxon>Chordata</taxon>
        <taxon>Craniata</taxon>
        <taxon>Vertebrata</taxon>
        <taxon>Euteleostomi</taxon>
        <taxon>Mammalia</taxon>
        <taxon>Eutheria</taxon>
        <taxon>Laurasiatheria</taxon>
        <taxon>Chiroptera</taxon>
        <taxon>Yangochiroptera</taxon>
        <taxon>Molossidae</taxon>
        <taxon>Molossus</taxon>
    </lineage>
</organism>
<proteinExistence type="predicted"/>
<comment type="caution">
    <text evidence="1">The sequence shown here is derived from an EMBL/GenBank/DDBJ whole genome shotgun (WGS) entry which is preliminary data.</text>
</comment>
<dbReference type="AlphaFoldDB" id="A0A7J8DBT2"/>
<dbReference type="EMBL" id="JACASF010000018">
    <property type="protein sequence ID" value="KAF6420674.1"/>
    <property type="molecule type" value="Genomic_DNA"/>
</dbReference>
<evidence type="ECO:0000313" key="1">
    <source>
        <dbReference type="EMBL" id="KAF6420674.1"/>
    </source>
</evidence>
<gene>
    <name evidence="1" type="ORF">HJG59_009397</name>
</gene>
<dbReference type="InParanoid" id="A0A7J8DBT2"/>
<sequence>MPVIQLLNQGFSALPLSRGVGCPARLPSPENSWSGLASSWVSRVGRSFSFWNQGAMHVELSSSKWPSAGAPCSGRWGPPLRVQGRQECSFSSLPSLLDRVQWKLYGKLSGQSTDFPWFIIWGDRVGK</sequence>
<dbReference type="Proteomes" id="UP000550707">
    <property type="component" value="Unassembled WGS sequence"/>
</dbReference>
<name>A0A7J8DBT2_MOLMO</name>
<keyword evidence="2" id="KW-1185">Reference proteome</keyword>
<evidence type="ECO:0000313" key="2">
    <source>
        <dbReference type="Proteomes" id="UP000550707"/>
    </source>
</evidence>